<dbReference type="CDD" id="cd16633">
    <property type="entry name" value="mRING-HC-C3HC3D_RBR_HOIL1"/>
    <property type="match status" value="1"/>
</dbReference>
<protein>
    <recommendedName>
        <fullName evidence="5">RanBP-type and C3HC4-type zinc finger-containing protein 1</fullName>
        <ecNumber evidence="4">2.3.2.31</ecNumber>
    </recommendedName>
</protein>
<dbReference type="CDD" id="cd20358">
    <property type="entry name" value="Rcat_RBR_HOIL1"/>
    <property type="match status" value="1"/>
</dbReference>
<dbReference type="GO" id="GO:0071797">
    <property type="term" value="C:LUBAC complex"/>
    <property type="evidence" value="ECO:0007669"/>
    <property type="project" value="TreeGrafter"/>
</dbReference>
<dbReference type="InterPro" id="IPR017907">
    <property type="entry name" value="Znf_RING_CS"/>
</dbReference>
<dbReference type="InterPro" id="IPR044066">
    <property type="entry name" value="TRIAD_supradom"/>
</dbReference>
<dbReference type="PANTHER" id="PTHR22770">
    <property type="entry name" value="UBIQUITIN CONJUGATING ENZYME 7 INTERACTING PROTEIN-RELATED"/>
    <property type="match status" value="1"/>
</dbReference>
<evidence type="ECO:0000259" key="15">
    <source>
        <dbReference type="PROSITE" id="PS50199"/>
    </source>
</evidence>
<evidence type="ECO:0000256" key="1">
    <source>
        <dbReference type="ARBA" id="ARBA00001798"/>
    </source>
</evidence>
<comment type="pathway">
    <text evidence="2">Protein modification; protein ubiquitination.</text>
</comment>
<dbReference type="GO" id="GO:0043123">
    <property type="term" value="P:positive regulation of canonical NF-kappaB signal transduction"/>
    <property type="evidence" value="ECO:0007669"/>
    <property type="project" value="TreeGrafter"/>
</dbReference>
<evidence type="ECO:0000256" key="8">
    <source>
        <dbReference type="ARBA" id="ARBA00022737"/>
    </source>
</evidence>
<dbReference type="InterPro" id="IPR047559">
    <property type="entry name" value="HOIL1_RBR_mRING-HC-C3HC3D"/>
</dbReference>
<dbReference type="Proteomes" id="UP000504612">
    <property type="component" value="Unplaced"/>
</dbReference>
<dbReference type="UniPathway" id="UPA00143"/>
<evidence type="ECO:0000256" key="4">
    <source>
        <dbReference type="ARBA" id="ARBA00012251"/>
    </source>
</evidence>
<evidence type="ECO:0000256" key="5">
    <source>
        <dbReference type="ARBA" id="ARBA00017887"/>
    </source>
</evidence>
<dbReference type="Gene3D" id="2.30.30.380">
    <property type="entry name" value="Zn-finger domain of Sec23/24"/>
    <property type="match status" value="1"/>
</dbReference>
<gene>
    <name evidence="18" type="primary">SHARPIN</name>
</gene>
<evidence type="ECO:0000313" key="17">
    <source>
        <dbReference type="Proteomes" id="UP000504612"/>
    </source>
</evidence>
<dbReference type="FunFam" id="1.20.120.1750:FF:000026">
    <property type="entry name" value="RANBP2-type and C3HC4-type zinc finger containing 1"/>
    <property type="match status" value="1"/>
</dbReference>
<dbReference type="CDD" id="cd01799">
    <property type="entry name" value="Ubl_HOIL1"/>
    <property type="match status" value="1"/>
</dbReference>
<name>A0A6J1VI97_9SAUR</name>
<dbReference type="SMART" id="SM00547">
    <property type="entry name" value="ZnF_RBZ"/>
    <property type="match status" value="1"/>
</dbReference>
<dbReference type="GO" id="GO:0097039">
    <property type="term" value="P:protein linear polyubiquitination"/>
    <property type="evidence" value="ECO:0007669"/>
    <property type="project" value="TreeGrafter"/>
</dbReference>
<evidence type="ECO:0000256" key="10">
    <source>
        <dbReference type="ARBA" id="ARBA00022786"/>
    </source>
</evidence>
<dbReference type="InterPro" id="IPR018957">
    <property type="entry name" value="Znf_C3HC4_RING-type"/>
</dbReference>
<dbReference type="Pfam" id="PF16764">
    <property type="entry name" value="Sharpin_PH"/>
    <property type="match status" value="1"/>
</dbReference>
<dbReference type="GO" id="GO:0043130">
    <property type="term" value="F:ubiquitin binding"/>
    <property type="evidence" value="ECO:0007669"/>
    <property type="project" value="TreeGrafter"/>
</dbReference>
<keyword evidence="9 12" id="KW-0863">Zinc-finger</keyword>
<proteinExistence type="inferred from homology"/>
<organism evidence="17 18">
    <name type="scientific">Notechis scutatus</name>
    <name type="common">mainland tiger snake</name>
    <dbReference type="NCBI Taxonomy" id="8663"/>
    <lineage>
        <taxon>Eukaryota</taxon>
        <taxon>Metazoa</taxon>
        <taxon>Chordata</taxon>
        <taxon>Craniata</taxon>
        <taxon>Vertebrata</taxon>
        <taxon>Euteleostomi</taxon>
        <taxon>Lepidosauria</taxon>
        <taxon>Squamata</taxon>
        <taxon>Bifurcata</taxon>
        <taxon>Unidentata</taxon>
        <taxon>Episquamata</taxon>
        <taxon>Toxicofera</taxon>
        <taxon>Serpentes</taxon>
        <taxon>Colubroidea</taxon>
        <taxon>Elapidae</taxon>
        <taxon>Hydrophiinae</taxon>
        <taxon>Notechis</taxon>
    </lineage>
</organism>
<feature type="domain" description="RanBP2-type" evidence="15">
    <location>
        <begin position="372"/>
        <end position="401"/>
    </location>
</feature>
<evidence type="ECO:0000256" key="11">
    <source>
        <dbReference type="ARBA" id="ARBA00022833"/>
    </source>
</evidence>
<dbReference type="PROSITE" id="PS00518">
    <property type="entry name" value="ZF_RING_1"/>
    <property type="match status" value="1"/>
</dbReference>
<dbReference type="SUPFAM" id="SSF57850">
    <property type="entry name" value="RING/U-box"/>
    <property type="match status" value="3"/>
</dbReference>
<dbReference type="GO" id="GO:0008270">
    <property type="term" value="F:zinc ion binding"/>
    <property type="evidence" value="ECO:0007669"/>
    <property type="project" value="UniProtKB-KW"/>
</dbReference>
<evidence type="ECO:0000256" key="7">
    <source>
        <dbReference type="ARBA" id="ARBA00022723"/>
    </source>
</evidence>
<dbReference type="InterPro" id="IPR047557">
    <property type="entry name" value="Rcat_RBR_HOIL1"/>
</dbReference>
<feature type="region of interest" description="Disordered" evidence="13">
    <location>
        <begin position="304"/>
        <end position="335"/>
    </location>
</feature>
<keyword evidence="17" id="KW-1185">Reference proteome</keyword>
<dbReference type="InterPro" id="IPR031912">
    <property type="entry name" value="Sharpin_PH"/>
</dbReference>
<dbReference type="GeneID" id="113425129"/>
<feature type="domain" description="RING-type" evidence="16">
    <location>
        <begin position="457"/>
        <end position="678"/>
    </location>
</feature>
<dbReference type="InterPro" id="IPR013083">
    <property type="entry name" value="Znf_RING/FYVE/PHD"/>
</dbReference>
<dbReference type="KEGG" id="nss:113425129"/>
<keyword evidence="10" id="KW-0833">Ubl conjugation pathway</keyword>
<dbReference type="FunFam" id="2.30.30.380:FF:000007">
    <property type="entry name" value="RanBP-type and C3HC4-type zinc finger-containing protein 1"/>
    <property type="match status" value="1"/>
</dbReference>
<dbReference type="PROSITE" id="PS01358">
    <property type="entry name" value="ZF_RANBP2_1"/>
    <property type="match status" value="1"/>
</dbReference>
<dbReference type="InterPro" id="IPR029071">
    <property type="entry name" value="Ubiquitin-like_domsf"/>
</dbReference>
<dbReference type="FunFam" id="3.30.40.10:FF:000137">
    <property type="entry name" value="RanBP-type and C3HC4-type zinc finger-containing protein 1"/>
    <property type="match status" value="1"/>
</dbReference>
<evidence type="ECO:0000259" key="16">
    <source>
        <dbReference type="PROSITE" id="PS51873"/>
    </source>
</evidence>
<dbReference type="PROSITE" id="PS50089">
    <property type="entry name" value="ZF_RING_2"/>
    <property type="match status" value="1"/>
</dbReference>
<dbReference type="PROSITE" id="PS50199">
    <property type="entry name" value="ZF_RANBP2_2"/>
    <property type="match status" value="1"/>
</dbReference>
<dbReference type="InterPro" id="IPR011993">
    <property type="entry name" value="PH-like_dom_sf"/>
</dbReference>
<evidence type="ECO:0000256" key="12">
    <source>
        <dbReference type="PROSITE-ProRule" id="PRU00322"/>
    </source>
</evidence>
<keyword evidence="8" id="KW-0677">Repeat</keyword>
<comment type="catalytic activity">
    <reaction evidence="1">
        <text>[E2 ubiquitin-conjugating enzyme]-S-ubiquitinyl-L-cysteine + [acceptor protein]-L-lysine = [E2 ubiquitin-conjugating enzyme]-L-cysteine + [acceptor protein]-N(6)-ubiquitinyl-L-lysine.</text>
        <dbReference type="EC" id="2.3.2.31"/>
    </reaction>
</comment>
<dbReference type="Gene3D" id="3.10.20.90">
    <property type="entry name" value="Phosphatidylinositol 3-kinase Catalytic Subunit, Chain A, domain 1"/>
    <property type="match status" value="1"/>
</dbReference>
<feature type="domain" description="RING-type" evidence="14">
    <location>
        <begin position="461"/>
        <end position="503"/>
    </location>
</feature>
<comment type="similarity">
    <text evidence="3">Belongs to the RBR family.</text>
</comment>
<dbReference type="Pfam" id="PF00641">
    <property type="entry name" value="Zn_ribbon_RanBP"/>
    <property type="match status" value="1"/>
</dbReference>
<dbReference type="PANTHER" id="PTHR22770:SF45">
    <property type="entry name" value="RANBP-TYPE AND C3HC4-TYPE ZINC FINGER-CONTAINING PROTEIN 1"/>
    <property type="match status" value="1"/>
</dbReference>
<evidence type="ECO:0000256" key="2">
    <source>
        <dbReference type="ARBA" id="ARBA00004906"/>
    </source>
</evidence>
<keyword evidence="6" id="KW-0808">Transferase</keyword>
<dbReference type="EC" id="2.3.2.31" evidence="4"/>
<dbReference type="FunFam" id="3.10.20.90:FF:000130">
    <property type="entry name" value="SHANK-associated RH domain interactor"/>
    <property type="match status" value="1"/>
</dbReference>
<dbReference type="InterPro" id="IPR001876">
    <property type="entry name" value="Znf_RanBP2"/>
</dbReference>
<dbReference type="RefSeq" id="XP_026542907.1">
    <property type="nucleotide sequence ID" value="XM_026687122.1"/>
</dbReference>
<dbReference type="GO" id="GO:0061630">
    <property type="term" value="F:ubiquitin protein ligase activity"/>
    <property type="evidence" value="ECO:0007669"/>
    <property type="project" value="UniProtKB-EC"/>
</dbReference>
<evidence type="ECO:0000256" key="6">
    <source>
        <dbReference type="ARBA" id="ARBA00022679"/>
    </source>
</evidence>
<dbReference type="Gene3D" id="3.30.40.10">
    <property type="entry name" value="Zinc/RING finger domain, C3HC4 (zinc finger)"/>
    <property type="match status" value="1"/>
</dbReference>
<dbReference type="CTD" id="81858"/>
<evidence type="ECO:0000259" key="14">
    <source>
        <dbReference type="PROSITE" id="PS50089"/>
    </source>
</evidence>
<dbReference type="InterPro" id="IPR051628">
    <property type="entry name" value="LUBAC_E3_Ligases"/>
</dbReference>
<accession>A0A6J1VI97</accession>
<dbReference type="CDD" id="cd20345">
    <property type="entry name" value="BRcat_RBR_HOIL1"/>
    <property type="match status" value="1"/>
</dbReference>
<dbReference type="InterPro" id="IPR057468">
    <property type="entry name" value="HOIL-1/Sharpin_LTM"/>
</dbReference>
<evidence type="ECO:0000256" key="13">
    <source>
        <dbReference type="SAM" id="MobiDB-lite"/>
    </source>
</evidence>
<dbReference type="Gene3D" id="2.30.29.30">
    <property type="entry name" value="Pleckstrin-homology domain (PH domain)/Phosphotyrosine-binding domain (PTB)"/>
    <property type="match status" value="1"/>
</dbReference>
<dbReference type="Pfam" id="PF25393">
    <property type="entry name" value="LTM"/>
    <property type="match status" value="1"/>
</dbReference>
<dbReference type="SUPFAM" id="SSF54236">
    <property type="entry name" value="Ubiquitin-like"/>
    <property type="match status" value="1"/>
</dbReference>
<dbReference type="InterPro" id="IPR047558">
    <property type="entry name" value="BRcat_RBR_HOIL1"/>
</dbReference>
<dbReference type="InterPro" id="IPR036443">
    <property type="entry name" value="Znf_RanBP2_sf"/>
</dbReference>
<dbReference type="Pfam" id="PF00097">
    <property type="entry name" value="zf-C3HC4"/>
    <property type="match status" value="1"/>
</dbReference>
<dbReference type="GO" id="GO:0043161">
    <property type="term" value="P:proteasome-mediated ubiquitin-dependent protein catabolic process"/>
    <property type="evidence" value="ECO:0007669"/>
    <property type="project" value="TreeGrafter"/>
</dbReference>
<dbReference type="AlphaFoldDB" id="A0A6J1VI97"/>
<dbReference type="SUPFAM" id="SSF90209">
    <property type="entry name" value="Ran binding protein zinc finger-like"/>
    <property type="match status" value="1"/>
</dbReference>
<dbReference type="InterPro" id="IPR001841">
    <property type="entry name" value="Znf_RING"/>
</dbReference>
<reference evidence="18" key="1">
    <citation type="submission" date="2025-08" db="UniProtKB">
        <authorList>
            <consortium name="RefSeq"/>
        </authorList>
    </citation>
    <scope>IDENTIFICATION</scope>
</reference>
<keyword evidence="11" id="KW-0862">Zinc</keyword>
<evidence type="ECO:0000313" key="18">
    <source>
        <dbReference type="RefSeq" id="XP_026542907.1"/>
    </source>
</evidence>
<evidence type="ECO:0000256" key="9">
    <source>
        <dbReference type="ARBA" id="ARBA00022771"/>
    </source>
</evidence>
<sequence>MAAAPDSASAAAASGGPVVLASARAWVPRPPPASSSPGARDAQRLLRLQLSAAPGPERFRLGLRGGPDSGPEPSLVEYGLKEISYEAKSGTCHELKVLARPDDPLVFHFEDEQEAQAWWAVLSSSLREVHQAPEGTNGLTGRPSSQPLAASLPLETAKKEDLVLQLSAAIELGNEEEARRCASLLAQQHTALRIQLKESCYPASQISMKVHVEDASCSASIVARVHTHTTIAALRHQVFQDYGFHPTVQRWIIGQCLCVDDRTVGSYGIRKDGDTAFLYLLSAKGANLSEQRYKEDKDWVVLQPPPSAIPGSSDGRHKSSASSLPKKGGKDLNRKSDVGEITRFLDSVHMSKILPCRTQSPTFPAAAPPSPVQAGWSCPTCTFINKPTRPGCEMCSTDRPAGYVVPVSYRPDDVEMWRVQQEEEGFLQYQKALEQERMQNFQQLCQLEEEALVPNQQEMECRICYLKVEPGNGVLLRECLHSFCRACLRQLVNCSQDPQVSCPFRDNYYACTSHLQDREIRALVTQEEYERFLERRLAVAESRAQNSYHCRTADCLGWCVYEDDVNEFRCPICWALNCLVCKAIHEGMNCKQYQDKLKSQAHHDAAARETNNMLKMLVQLGEAMHCPACRIVVQKKGGCDWIRCPVCQTEICWVTKGPRWGPGGHGDISGGCRCNVDGVRCHRLCQNCH</sequence>
<keyword evidence="7" id="KW-0479">Metal-binding</keyword>
<evidence type="ECO:0000256" key="3">
    <source>
        <dbReference type="ARBA" id="ARBA00008278"/>
    </source>
</evidence>
<dbReference type="PROSITE" id="PS51873">
    <property type="entry name" value="TRIAD"/>
    <property type="match status" value="1"/>
</dbReference>